<dbReference type="Proteomes" id="UP000627292">
    <property type="component" value="Unassembled WGS sequence"/>
</dbReference>
<evidence type="ECO:0000313" key="2">
    <source>
        <dbReference type="Proteomes" id="UP000627292"/>
    </source>
</evidence>
<accession>A0A917J3Y2</accession>
<reference evidence="1" key="2">
    <citation type="submission" date="2020-09" db="EMBL/GenBank/DDBJ databases">
        <authorList>
            <person name="Sun Q."/>
            <person name="Zhou Y."/>
        </authorList>
    </citation>
    <scope>NUCLEOTIDE SEQUENCE</scope>
    <source>
        <strain evidence="1">CGMCC 1.15290</strain>
    </source>
</reference>
<comment type="caution">
    <text evidence="1">The sequence shown here is derived from an EMBL/GenBank/DDBJ whole genome shotgun (WGS) entry which is preliminary data.</text>
</comment>
<dbReference type="AlphaFoldDB" id="A0A917J3Y2"/>
<name>A0A917J3Y2_9BACT</name>
<protein>
    <submittedName>
        <fullName evidence="1">Uncharacterized protein</fullName>
    </submittedName>
</protein>
<dbReference type="RefSeq" id="WP_188959149.1">
    <property type="nucleotide sequence ID" value="NZ_BMIB01000008.1"/>
</dbReference>
<keyword evidence="2" id="KW-1185">Reference proteome</keyword>
<sequence>MSYKEQLEATKDYYPFENWKESYENGMEQYTTENCDKTKAVFDSLIEHLIALGEKGQEKEKIALFKQAVLSLNDLNEEISGLIETGERESLCELIDQITVAAGLNPEDYADGGGIADEWREW</sequence>
<reference evidence="1" key="1">
    <citation type="journal article" date="2014" name="Int. J. Syst. Evol. Microbiol.">
        <title>Complete genome sequence of Corynebacterium casei LMG S-19264T (=DSM 44701T), isolated from a smear-ripened cheese.</title>
        <authorList>
            <consortium name="US DOE Joint Genome Institute (JGI-PGF)"/>
            <person name="Walter F."/>
            <person name="Albersmeier A."/>
            <person name="Kalinowski J."/>
            <person name="Ruckert C."/>
        </authorList>
    </citation>
    <scope>NUCLEOTIDE SEQUENCE</scope>
    <source>
        <strain evidence="1">CGMCC 1.15290</strain>
    </source>
</reference>
<organism evidence="1 2">
    <name type="scientific">Filimonas zeae</name>
    <dbReference type="NCBI Taxonomy" id="1737353"/>
    <lineage>
        <taxon>Bacteria</taxon>
        <taxon>Pseudomonadati</taxon>
        <taxon>Bacteroidota</taxon>
        <taxon>Chitinophagia</taxon>
        <taxon>Chitinophagales</taxon>
        <taxon>Chitinophagaceae</taxon>
        <taxon>Filimonas</taxon>
    </lineage>
</organism>
<proteinExistence type="predicted"/>
<dbReference type="EMBL" id="BMIB01000008">
    <property type="protein sequence ID" value="GGH82745.1"/>
    <property type="molecule type" value="Genomic_DNA"/>
</dbReference>
<gene>
    <name evidence="1" type="ORF">GCM10011379_57090</name>
</gene>
<evidence type="ECO:0000313" key="1">
    <source>
        <dbReference type="EMBL" id="GGH82745.1"/>
    </source>
</evidence>